<keyword evidence="2" id="KW-1185">Reference proteome</keyword>
<sequence length="655" mass="74505">MIDPRIVETDYHVNRCVQEDELARALCEQPWVPGVRRAIAELLGQFLANLDGDTEDIPEKLRDHSLLHQQVLDDLDLPERSNHAIHSMLQSLMHNSAERGEARIVGLALGDALLARAQFTTDIVPVALLARYDYLLTIGFTEATRDALASTDHQLWDAFESLIAYENRLHADPGHFRHKDRMDMLKGWHQETDIHELWHLYAWGMSCLHPEVLSLLMAARHADAKRFLQMAEKLTFPTIAADMLYTYDIRYDFDHLLVLLASAPNTQSDEGNWNRNMLAPLLLKVAFRYLQDLGNPSGRAEPMADLDEIRIKVRSILSVLLARPDGYYLCVNWLVHLLRPLHRVWASKYTDTLIDECIIQLANNEFPAATLISSPVQPLKMGLQDLKLITLADEEDERAYFHFFIALLLHEKKPVAADLREAFESLLVTARSQFGSSTGYKYSWQHTLVANLYLSDKKSLADRWRVAFNRFASMLRRDRLGQAAQENLGVPSLFLAGVGIAMIRAGTSPDAPPALTAQMAELWSAVFEAAFHAHVCSDPFDTWATVIEDLFRCYPSIQRLQGDDRSSALLTYIDRLGADDRLLTLAITALGTAGLDLLEITKDDSLQRAMEDRITTYLAWSLQFDSRQLPAQLRGYWHKRRHRRLPETPRPGQRA</sequence>
<dbReference type="GeneID" id="76214130"/>
<proteinExistence type="predicted"/>
<dbReference type="AlphaFoldDB" id="A0AAX2DFB7"/>
<name>A0AAX2DFB7_9PSED</name>
<dbReference type="RefSeq" id="WP_047703516.1">
    <property type="nucleotide sequence ID" value="NZ_CP102176.1"/>
</dbReference>
<evidence type="ECO:0000313" key="1">
    <source>
        <dbReference type="EMBL" id="SDU66065.1"/>
    </source>
</evidence>
<dbReference type="Proteomes" id="UP000183772">
    <property type="component" value="Chromosome I"/>
</dbReference>
<reference evidence="1 2" key="1">
    <citation type="submission" date="2016-10" db="EMBL/GenBank/DDBJ databases">
        <authorList>
            <person name="Varghese N."/>
            <person name="Submissions S."/>
        </authorList>
    </citation>
    <scope>NUCLEOTIDE SEQUENCE [LARGE SCALE GENOMIC DNA]</scope>
    <source>
        <strain evidence="1 2">DSM 16733</strain>
    </source>
</reference>
<organism evidence="1 2">
    <name type="scientific">Pseudomonas mediterranea</name>
    <dbReference type="NCBI Taxonomy" id="183795"/>
    <lineage>
        <taxon>Bacteria</taxon>
        <taxon>Pseudomonadati</taxon>
        <taxon>Pseudomonadota</taxon>
        <taxon>Gammaproteobacteria</taxon>
        <taxon>Pseudomonadales</taxon>
        <taxon>Pseudomonadaceae</taxon>
        <taxon>Pseudomonas</taxon>
    </lineage>
</organism>
<evidence type="ECO:0000313" key="2">
    <source>
        <dbReference type="Proteomes" id="UP000183772"/>
    </source>
</evidence>
<evidence type="ECO:0008006" key="3">
    <source>
        <dbReference type="Google" id="ProtNLM"/>
    </source>
</evidence>
<gene>
    <name evidence="1" type="ORF">SAMN05216476_4075</name>
</gene>
<protein>
    <recommendedName>
        <fullName evidence="3">DUF4020 domain-containing protein</fullName>
    </recommendedName>
</protein>
<accession>A0AAX2DFB7</accession>
<dbReference type="EMBL" id="LT629790">
    <property type="protein sequence ID" value="SDU66065.1"/>
    <property type="molecule type" value="Genomic_DNA"/>
</dbReference>